<reference evidence="2" key="1">
    <citation type="journal article" date="2023" name="Nat. Plants">
        <title>Single-cell RNA sequencing provides a high-resolution roadmap for understanding the multicellular compartmentation of specialized metabolism.</title>
        <authorList>
            <person name="Sun S."/>
            <person name="Shen X."/>
            <person name="Li Y."/>
            <person name="Li Y."/>
            <person name="Wang S."/>
            <person name="Li R."/>
            <person name="Zhang H."/>
            <person name="Shen G."/>
            <person name="Guo B."/>
            <person name="Wei J."/>
            <person name="Xu J."/>
            <person name="St-Pierre B."/>
            <person name="Chen S."/>
            <person name="Sun C."/>
        </authorList>
    </citation>
    <scope>NUCLEOTIDE SEQUENCE [LARGE SCALE GENOMIC DNA]</scope>
</reference>
<accession>A0ACC0BZR7</accession>
<dbReference type="EMBL" id="CM044702">
    <property type="protein sequence ID" value="KAI5678135.1"/>
    <property type="molecule type" value="Genomic_DNA"/>
</dbReference>
<protein>
    <submittedName>
        <fullName evidence="1">Uncharacterized protein</fullName>
    </submittedName>
</protein>
<gene>
    <name evidence="1" type="ORF">M9H77_09085</name>
</gene>
<evidence type="ECO:0000313" key="1">
    <source>
        <dbReference type="EMBL" id="KAI5678135.1"/>
    </source>
</evidence>
<organism evidence="1 2">
    <name type="scientific">Catharanthus roseus</name>
    <name type="common">Madagascar periwinkle</name>
    <name type="synonym">Vinca rosea</name>
    <dbReference type="NCBI Taxonomy" id="4058"/>
    <lineage>
        <taxon>Eukaryota</taxon>
        <taxon>Viridiplantae</taxon>
        <taxon>Streptophyta</taxon>
        <taxon>Embryophyta</taxon>
        <taxon>Tracheophyta</taxon>
        <taxon>Spermatophyta</taxon>
        <taxon>Magnoliopsida</taxon>
        <taxon>eudicotyledons</taxon>
        <taxon>Gunneridae</taxon>
        <taxon>Pentapetalae</taxon>
        <taxon>asterids</taxon>
        <taxon>lamiids</taxon>
        <taxon>Gentianales</taxon>
        <taxon>Apocynaceae</taxon>
        <taxon>Rauvolfioideae</taxon>
        <taxon>Vinceae</taxon>
        <taxon>Catharanthinae</taxon>
        <taxon>Catharanthus</taxon>
    </lineage>
</organism>
<keyword evidence="2" id="KW-1185">Reference proteome</keyword>
<sequence length="208" mass="24448">MASANDEWVIQVQNQVKIKTDVQIVEDENHRWRRRSIYKLPPCVTNISRNPYTPQVVSFGPYHSKNENLKPMEEHKDRAVMHFLKRSSQVHLEDYFYSLKGIVNDLMDAYDSLDEDFKNNEYEFLKLMIRDGCFLLEIFRAAKGNFVGYASNDPWTPFVRKGMILYVIPHLKRDILMLENQLPMKVLHKLHQIQNGLASSNTFPNMIS</sequence>
<name>A0ACC0BZR7_CATRO</name>
<evidence type="ECO:0000313" key="2">
    <source>
        <dbReference type="Proteomes" id="UP001060085"/>
    </source>
</evidence>
<dbReference type="Proteomes" id="UP001060085">
    <property type="component" value="Linkage Group LG02"/>
</dbReference>
<proteinExistence type="predicted"/>
<comment type="caution">
    <text evidence="1">The sequence shown here is derived from an EMBL/GenBank/DDBJ whole genome shotgun (WGS) entry which is preliminary data.</text>
</comment>